<feature type="transmembrane region" description="Helical" evidence="2">
    <location>
        <begin position="138"/>
        <end position="159"/>
    </location>
</feature>
<dbReference type="Proteomes" id="UP001501637">
    <property type="component" value="Unassembled WGS sequence"/>
</dbReference>
<organism evidence="3 4">
    <name type="scientific">Streptomyces rectiviolaceus</name>
    <dbReference type="NCBI Taxonomy" id="332591"/>
    <lineage>
        <taxon>Bacteria</taxon>
        <taxon>Bacillati</taxon>
        <taxon>Actinomycetota</taxon>
        <taxon>Actinomycetes</taxon>
        <taxon>Kitasatosporales</taxon>
        <taxon>Streptomycetaceae</taxon>
        <taxon>Streptomyces</taxon>
    </lineage>
</organism>
<protein>
    <recommendedName>
        <fullName evidence="5">Integral membrane protein</fullName>
    </recommendedName>
</protein>
<feature type="compositionally biased region" description="Basic and acidic residues" evidence="1">
    <location>
        <begin position="163"/>
        <end position="179"/>
    </location>
</feature>
<keyword evidence="2" id="KW-0472">Membrane</keyword>
<sequence>MAENNSSTAGDPPPRNETRFERADRNFSEILQELRVTQTGVQILFAFLLTLAFTERFPSLDTVQRATYVTTLLLAVLAAALFTAPAAVHRTLFGQHSKPLIVRVSSRLAGIGMTVLVFALAGSVLLVVDVAVGRTGGIIASAGTLVMCAGLWGLLPRLVRASDRGRDKDRDRGSDRGSDTPDDVTPSGPR</sequence>
<dbReference type="InterPro" id="IPR046291">
    <property type="entry name" value="DUF6328"/>
</dbReference>
<name>A0ABP6N2I2_9ACTN</name>
<keyword evidence="4" id="KW-1185">Reference proteome</keyword>
<proteinExistence type="predicted"/>
<feature type="region of interest" description="Disordered" evidence="1">
    <location>
        <begin position="163"/>
        <end position="190"/>
    </location>
</feature>
<evidence type="ECO:0000256" key="1">
    <source>
        <dbReference type="SAM" id="MobiDB-lite"/>
    </source>
</evidence>
<evidence type="ECO:0000313" key="3">
    <source>
        <dbReference type="EMBL" id="GAA3134437.1"/>
    </source>
</evidence>
<reference evidence="4" key="1">
    <citation type="journal article" date="2019" name="Int. J. Syst. Evol. Microbiol.">
        <title>The Global Catalogue of Microorganisms (GCM) 10K type strain sequencing project: providing services to taxonomists for standard genome sequencing and annotation.</title>
        <authorList>
            <consortium name="The Broad Institute Genomics Platform"/>
            <consortium name="The Broad Institute Genome Sequencing Center for Infectious Disease"/>
            <person name="Wu L."/>
            <person name="Ma J."/>
        </authorList>
    </citation>
    <scope>NUCLEOTIDE SEQUENCE [LARGE SCALE GENOMIC DNA]</scope>
    <source>
        <strain evidence="4">JCM 9092</strain>
    </source>
</reference>
<evidence type="ECO:0000256" key="2">
    <source>
        <dbReference type="SAM" id="Phobius"/>
    </source>
</evidence>
<evidence type="ECO:0000313" key="4">
    <source>
        <dbReference type="Proteomes" id="UP001501637"/>
    </source>
</evidence>
<dbReference type="Pfam" id="PF19853">
    <property type="entry name" value="DUF6328"/>
    <property type="match status" value="1"/>
</dbReference>
<accession>A0ABP6N2I2</accession>
<evidence type="ECO:0008006" key="5">
    <source>
        <dbReference type="Google" id="ProtNLM"/>
    </source>
</evidence>
<feature type="transmembrane region" description="Helical" evidence="2">
    <location>
        <begin position="66"/>
        <end position="88"/>
    </location>
</feature>
<gene>
    <name evidence="3" type="ORF">GCM10010449_64000</name>
</gene>
<feature type="transmembrane region" description="Helical" evidence="2">
    <location>
        <begin position="108"/>
        <end position="132"/>
    </location>
</feature>
<dbReference type="RefSeq" id="WP_344526871.1">
    <property type="nucleotide sequence ID" value="NZ_BAAAUG010000138.1"/>
</dbReference>
<keyword evidence="2" id="KW-0812">Transmembrane</keyword>
<keyword evidence="2" id="KW-1133">Transmembrane helix</keyword>
<dbReference type="EMBL" id="BAAAUG010000138">
    <property type="protein sequence ID" value="GAA3134437.1"/>
    <property type="molecule type" value="Genomic_DNA"/>
</dbReference>
<comment type="caution">
    <text evidence="3">The sequence shown here is derived from an EMBL/GenBank/DDBJ whole genome shotgun (WGS) entry which is preliminary data.</text>
</comment>